<dbReference type="AlphaFoldDB" id="A0A4U6XGC7"/>
<keyword evidence="3" id="KW-1185">Reference proteome</keyword>
<dbReference type="STRING" id="1306861.A0A4U6XGC7"/>
<evidence type="ECO:0000256" key="1">
    <source>
        <dbReference type="SAM" id="MobiDB-lite"/>
    </source>
</evidence>
<accession>A0A4U6XGC7</accession>
<protein>
    <submittedName>
        <fullName evidence="2">Uncharacterized protein</fullName>
    </submittedName>
</protein>
<evidence type="ECO:0000313" key="2">
    <source>
        <dbReference type="EMBL" id="TKW54751.1"/>
    </source>
</evidence>
<sequence>MLYNMSYPHDQPTAPAPQPVKPVTAAPRPRPRCSQPMPFDPEELSQKLAKVLAEQRLHSERRRRARAEAAVIAATSVSAVPEVQDAQPLNASLAREYLDMGSVKPGHSISRPRVQPPALKPRKETADSGSARPKSKTSDGDPRDSQTSGKEPPRQKGSDSERHHFIPQFAAAQFARTTTAENMSDNKGLVRKLSRTALRLAQSHRERHQERGNTQRDRIPEIAELGNDRANCDRNHHRHTIEGPLVAGRAAETYRAKTARRVSTGDLLMTWDSGATSPHPYDEAEMPNHNPYVHRVDWTQSDEVQPRTQTKPSLRKADSIWALKNKLGAFTKHGREENSSRENSPPSDTLRSPKSGFFARFKVNH</sequence>
<organism evidence="2 3">
    <name type="scientific">Colletotrichum tanaceti</name>
    <dbReference type="NCBI Taxonomy" id="1306861"/>
    <lineage>
        <taxon>Eukaryota</taxon>
        <taxon>Fungi</taxon>
        <taxon>Dikarya</taxon>
        <taxon>Ascomycota</taxon>
        <taxon>Pezizomycotina</taxon>
        <taxon>Sordariomycetes</taxon>
        <taxon>Hypocreomycetidae</taxon>
        <taxon>Glomerellales</taxon>
        <taxon>Glomerellaceae</taxon>
        <taxon>Colletotrichum</taxon>
        <taxon>Colletotrichum destructivum species complex</taxon>
    </lineage>
</organism>
<dbReference type="EMBL" id="PJEX01000124">
    <property type="protein sequence ID" value="TKW54751.1"/>
    <property type="molecule type" value="Genomic_DNA"/>
</dbReference>
<gene>
    <name evidence="2" type="ORF">CTA1_2903</name>
</gene>
<feature type="region of interest" description="Disordered" evidence="1">
    <location>
        <begin position="329"/>
        <end position="365"/>
    </location>
</feature>
<feature type="region of interest" description="Disordered" evidence="1">
    <location>
        <begin position="102"/>
        <end position="161"/>
    </location>
</feature>
<feature type="compositionally biased region" description="Basic and acidic residues" evidence="1">
    <location>
        <begin position="151"/>
        <end position="161"/>
    </location>
</feature>
<evidence type="ECO:0000313" key="3">
    <source>
        <dbReference type="Proteomes" id="UP000310108"/>
    </source>
</evidence>
<proteinExistence type="predicted"/>
<dbReference type="OrthoDB" id="5204927at2759"/>
<reference evidence="2 3" key="1">
    <citation type="journal article" date="2019" name="PLoS ONE">
        <title>Comparative genome analysis indicates high evolutionary potential of pathogenicity genes in Colletotrichum tanaceti.</title>
        <authorList>
            <person name="Lelwala R.V."/>
            <person name="Korhonen P.K."/>
            <person name="Young N.D."/>
            <person name="Scott J.B."/>
            <person name="Ades P.A."/>
            <person name="Gasser R.B."/>
            <person name="Taylor P.W.J."/>
        </authorList>
    </citation>
    <scope>NUCLEOTIDE SEQUENCE [LARGE SCALE GENOMIC DNA]</scope>
    <source>
        <strain evidence="2">BRIP57314</strain>
    </source>
</reference>
<feature type="region of interest" description="Disordered" evidence="1">
    <location>
        <begin position="1"/>
        <end position="42"/>
    </location>
</feature>
<comment type="caution">
    <text evidence="2">The sequence shown here is derived from an EMBL/GenBank/DDBJ whole genome shotgun (WGS) entry which is preliminary data.</text>
</comment>
<name>A0A4U6XGC7_9PEZI</name>
<dbReference type="Proteomes" id="UP000310108">
    <property type="component" value="Unassembled WGS sequence"/>
</dbReference>